<dbReference type="AlphaFoldDB" id="A0A4R1QFV0"/>
<comment type="caution">
    <text evidence="2">The sequence shown here is derived from an EMBL/GenBank/DDBJ whole genome shotgun (WGS) entry which is preliminary data.</text>
</comment>
<evidence type="ECO:0000313" key="2">
    <source>
        <dbReference type="EMBL" id="TCL50312.1"/>
    </source>
</evidence>
<gene>
    <name evidence="2" type="ORF">EDD69_105113</name>
</gene>
<keyword evidence="3" id="KW-1185">Reference proteome</keyword>
<feature type="transmembrane region" description="Helical" evidence="1">
    <location>
        <begin position="6"/>
        <end position="23"/>
    </location>
</feature>
<feature type="transmembrane region" description="Helical" evidence="1">
    <location>
        <begin position="35"/>
        <end position="59"/>
    </location>
</feature>
<keyword evidence="1" id="KW-1133">Transmembrane helix</keyword>
<protein>
    <recommendedName>
        <fullName evidence="4">DUF3899 domain-containing protein</fullName>
    </recommendedName>
</protein>
<dbReference type="OrthoDB" id="2887836at2"/>
<evidence type="ECO:0008006" key="4">
    <source>
        <dbReference type="Google" id="ProtNLM"/>
    </source>
</evidence>
<sequence length="111" mass="12699">MKRNIIIAFVTFMIETVLTYLISIKLSIRFIEIMFLVGVACSFLIFWFSSSGGAIANWINSKNSALTLYIQEREEFQFRKGPAFYASLLFLFIGFIFFILLVSGIIPPANH</sequence>
<accession>A0A4R1QFV0</accession>
<dbReference type="Proteomes" id="UP000295658">
    <property type="component" value="Unassembled WGS sequence"/>
</dbReference>
<dbReference type="RefSeq" id="WP_132948082.1">
    <property type="nucleotide sequence ID" value="NZ_BSVG01000003.1"/>
</dbReference>
<evidence type="ECO:0000256" key="1">
    <source>
        <dbReference type="SAM" id="Phobius"/>
    </source>
</evidence>
<evidence type="ECO:0000313" key="3">
    <source>
        <dbReference type="Proteomes" id="UP000295658"/>
    </source>
</evidence>
<reference evidence="2 3" key="1">
    <citation type="submission" date="2019-03" db="EMBL/GenBank/DDBJ databases">
        <title>Genomic Encyclopedia of Type Strains, Phase IV (KMG-IV): sequencing the most valuable type-strain genomes for metagenomic binning, comparative biology and taxonomic classification.</title>
        <authorList>
            <person name="Goeker M."/>
        </authorList>
    </citation>
    <scope>NUCLEOTIDE SEQUENCE [LARGE SCALE GENOMIC DNA]</scope>
    <source>
        <strain evidence="2 3">DSM 24979</strain>
    </source>
</reference>
<name>A0A4R1QFV0_9BACL</name>
<keyword evidence="1" id="KW-0472">Membrane</keyword>
<feature type="transmembrane region" description="Helical" evidence="1">
    <location>
        <begin position="83"/>
        <end position="106"/>
    </location>
</feature>
<dbReference type="EMBL" id="SLUL01000005">
    <property type="protein sequence ID" value="TCL50312.1"/>
    <property type="molecule type" value="Genomic_DNA"/>
</dbReference>
<keyword evidence="1" id="KW-0812">Transmembrane</keyword>
<proteinExistence type="predicted"/>
<organism evidence="2 3">
    <name type="scientific">Thermolongibacillus altinsuensis</name>
    <dbReference type="NCBI Taxonomy" id="575256"/>
    <lineage>
        <taxon>Bacteria</taxon>
        <taxon>Bacillati</taxon>
        <taxon>Bacillota</taxon>
        <taxon>Bacilli</taxon>
        <taxon>Bacillales</taxon>
        <taxon>Anoxybacillaceae</taxon>
        <taxon>Thermolongibacillus</taxon>
    </lineage>
</organism>